<gene>
    <name evidence="3" type="ORF">Adt_45928</name>
</gene>
<evidence type="ECO:0000313" key="3">
    <source>
        <dbReference type="EMBL" id="KAL2458486.1"/>
    </source>
</evidence>
<proteinExistence type="predicted"/>
<feature type="region of interest" description="Disordered" evidence="1">
    <location>
        <begin position="181"/>
        <end position="200"/>
    </location>
</feature>
<reference evidence="4" key="1">
    <citation type="submission" date="2024-07" db="EMBL/GenBank/DDBJ databases">
        <title>Two chromosome-level genome assemblies of Korean endemic species Abeliophyllum distichum and Forsythia ovata (Oleaceae).</title>
        <authorList>
            <person name="Jang H."/>
        </authorList>
    </citation>
    <scope>NUCLEOTIDE SEQUENCE [LARGE SCALE GENOMIC DNA]</scope>
</reference>
<sequence>MYVSKNAVFTFTANAENVLLIHCDLALPLQPPEEVLPSTDTQKHIRRPAKWDDDIHRIFVNCCELLIAQGYRQGKCFNKSGWQQLVSMFNTEAGKDWNRVQLKNHWFSMRKEYQLLHELLRCTGIEYDHQTNIIVADDWWWERKIQPYQALKKGFDDDEVWEQVGHTDKLPVNAEMHDEHAPSEFQGCGSPMDTSALHSGDKRKCSYGSAKGKKKLSSHAALSESVEKLANVGNDLIAAHLKENSGPPSIDECLEELESFGLLENDEKFHLFALSFLDQKRHRAAYAAACTPQMKMKFFKFKFKSWCLKNAGAFDD</sequence>
<feature type="domain" description="Myb/SANT-like" evidence="2">
    <location>
        <begin position="50"/>
        <end position="143"/>
    </location>
</feature>
<dbReference type="AlphaFoldDB" id="A0ABD1P724"/>
<dbReference type="Proteomes" id="UP001604336">
    <property type="component" value="Unassembled WGS sequence"/>
</dbReference>
<dbReference type="Pfam" id="PF12776">
    <property type="entry name" value="Myb_DNA-bind_3"/>
    <property type="match status" value="1"/>
</dbReference>
<name>A0ABD1P724_9LAMI</name>
<organism evidence="3 4">
    <name type="scientific">Abeliophyllum distichum</name>
    <dbReference type="NCBI Taxonomy" id="126358"/>
    <lineage>
        <taxon>Eukaryota</taxon>
        <taxon>Viridiplantae</taxon>
        <taxon>Streptophyta</taxon>
        <taxon>Embryophyta</taxon>
        <taxon>Tracheophyta</taxon>
        <taxon>Spermatophyta</taxon>
        <taxon>Magnoliopsida</taxon>
        <taxon>eudicotyledons</taxon>
        <taxon>Gunneridae</taxon>
        <taxon>Pentapetalae</taxon>
        <taxon>asterids</taxon>
        <taxon>lamiids</taxon>
        <taxon>Lamiales</taxon>
        <taxon>Oleaceae</taxon>
        <taxon>Forsythieae</taxon>
        <taxon>Abeliophyllum</taxon>
    </lineage>
</organism>
<protein>
    <submittedName>
        <fullName evidence="3">Myb DNA-bind 3 domain-containing protein</fullName>
    </submittedName>
</protein>
<dbReference type="InterPro" id="IPR024752">
    <property type="entry name" value="Myb/SANT-like_dom"/>
</dbReference>
<evidence type="ECO:0000259" key="2">
    <source>
        <dbReference type="Pfam" id="PF12776"/>
    </source>
</evidence>
<comment type="caution">
    <text evidence="3">The sequence shown here is derived from an EMBL/GenBank/DDBJ whole genome shotgun (WGS) entry which is preliminary data.</text>
</comment>
<dbReference type="EMBL" id="JBFOLK010000022">
    <property type="protein sequence ID" value="KAL2458486.1"/>
    <property type="molecule type" value="Genomic_DNA"/>
</dbReference>
<evidence type="ECO:0000256" key="1">
    <source>
        <dbReference type="SAM" id="MobiDB-lite"/>
    </source>
</evidence>
<dbReference type="PANTHER" id="PTHR31704:SF37">
    <property type="entry name" value="HEAT SHOCK PROTEIN"/>
    <property type="match status" value="1"/>
</dbReference>
<accession>A0ABD1P724</accession>
<dbReference type="PANTHER" id="PTHR31704">
    <property type="entry name" value="MYB/SANT-LIKE DNA-BINDING DOMAIN PROTEIN-RELATED"/>
    <property type="match status" value="1"/>
</dbReference>
<keyword evidence="4" id="KW-1185">Reference proteome</keyword>
<evidence type="ECO:0000313" key="4">
    <source>
        <dbReference type="Proteomes" id="UP001604336"/>
    </source>
</evidence>